<name>A0ABT7LEG8_9BURK</name>
<protein>
    <recommendedName>
        <fullName evidence="4">DUF1328 domain-containing protein</fullName>
    </recommendedName>
</protein>
<keyword evidence="1" id="KW-0812">Transmembrane</keyword>
<evidence type="ECO:0008006" key="4">
    <source>
        <dbReference type="Google" id="ProtNLM"/>
    </source>
</evidence>
<sequence length="54" mass="5347">MLHYALLFCLVALVAGGIGLLALPGEAGSLARQLAAGTALLALVALGMGLRTGR</sequence>
<dbReference type="RefSeq" id="WP_285981361.1">
    <property type="nucleotide sequence ID" value="NZ_JASVDS010000001.1"/>
</dbReference>
<keyword evidence="1" id="KW-1133">Transmembrane helix</keyword>
<dbReference type="Proteomes" id="UP001238603">
    <property type="component" value="Unassembled WGS sequence"/>
</dbReference>
<evidence type="ECO:0000313" key="3">
    <source>
        <dbReference type="Proteomes" id="UP001238603"/>
    </source>
</evidence>
<evidence type="ECO:0000256" key="1">
    <source>
        <dbReference type="SAM" id="Phobius"/>
    </source>
</evidence>
<reference evidence="2 3" key="1">
    <citation type="submission" date="2023-06" db="EMBL/GenBank/DDBJ databases">
        <title>Pelomonas sp. APW6 16S ribosomal RNA gene genome sequencing and assembly.</title>
        <authorList>
            <person name="Woo H."/>
        </authorList>
    </citation>
    <scope>NUCLEOTIDE SEQUENCE [LARGE SCALE GENOMIC DNA]</scope>
    <source>
        <strain evidence="2 3">APW6</strain>
    </source>
</reference>
<proteinExistence type="predicted"/>
<keyword evidence="1" id="KW-0472">Membrane</keyword>
<evidence type="ECO:0000313" key="2">
    <source>
        <dbReference type="EMBL" id="MDL5031251.1"/>
    </source>
</evidence>
<dbReference type="EMBL" id="JASVDS010000001">
    <property type="protein sequence ID" value="MDL5031251.1"/>
    <property type="molecule type" value="Genomic_DNA"/>
</dbReference>
<keyword evidence="3" id="KW-1185">Reference proteome</keyword>
<organism evidence="2 3">
    <name type="scientific">Roseateles subflavus</name>
    <dbReference type="NCBI Taxonomy" id="3053353"/>
    <lineage>
        <taxon>Bacteria</taxon>
        <taxon>Pseudomonadati</taxon>
        <taxon>Pseudomonadota</taxon>
        <taxon>Betaproteobacteria</taxon>
        <taxon>Burkholderiales</taxon>
        <taxon>Sphaerotilaceae</taxon>
        <taxon>Roseateles</taxon>
    </lineage>
</organism>
<accession>A0ABT7LEG8</accession>
<gene>
    <name evidence="2" type="ORF">QRD43_04960</name>
</gene>
<comment type="caution">
    <text evidence="2">The sequence shown here is derived from an EMBL/GenBank/DDBJ whole genome shotgun (WGS) entry which is preliminary data.</text>
</comment>
<feature type="transmembrane region" description="Helical" evidence="1">
    <location>
        <begin position="34"/>
        <end position="50"/>
    </location>
</feature>